<dbReference type="GO" id="GO:0004806">
    <property type="term" value="F:triacylglycerol lipase activity"/>
    <property type="evidence" value="ECO:0007669"/>
    <property type="project" value="TreeGrafter"/>
</dbReference>
<proteinExistence type="inferred from homology"/>
<name>A0A2T3J1F1_9GAMM</name>
<dbReference type="SUPFAM" id="SSF53474">
    <property type="entry name" value="alpha/beta-Hydrolases"/>
    <property type="match status" value="1"/>
</dbReference>
<dbReference type="EMBL" id="PYMH01000002">
    <property type="protein sequence ID" value="PSU34911.1"/>
    <property type="molecule type" value="Genomic_DNA"/>
</dbReference>
<dbReference type="InterPro" id="IPR029058">
    <property type="entry name" value="AB_hydrolase_fold"/>
</dbReference>
<dbReference type="PANTHER" id="PTHR48081">
    <property type="entry name" value="AB HYDROLASE SUPERFAMILY PROTEIN C4A8.06C"/>
    <property type="match status" value="1"/>
</dbReference>
<dbReference type="InterPro" id="IPR050300">
    <property type="entry name" value="GDXG_lipolytic_enzyme"/>
</dbReference>
<evidence type="ECO:0000256" key="2">
    <source>
        <dbReference type="ARBA" id="ARBA00022801"/>
    </source>
</evidence>
<gene>
    <name evidence="5" type="ORF">C9I99_07505</name>
</gene>
<keyword evidence="6" id="KW-1185">Reference proteome</keyword>
<dbReference type="Gene3D" id="3.40.50.1820">
    <property type="entry name" value="alpha/beta hydrolase"/>
    <property type="match status" value="1"/>
</dbReference>
<sequence>MKARKIILSLLATSILSTGVVAKENEKVLSLSTQPVPLSTAVSDEFYQFSARVPAANVEAMYKNIPQTKSDWKALINQRDMAAIQTAKELSEKFGTSIVKDNIAGVDVYWITPKAITPELEDKLFVVNQGGAYMFNSGLASTTEAHVIAHFLQMPVLAIDYAKAPEHPAPAARNDIVEVWKALLKTRSADSMVMGGTSAGATLTVLTHQELLNQELPTAAALYIGTPSVDMTMTGDSRYINEGLDHVLGAWRGISKEIISVYIGDIDPENSIVSPINGNFDNFPPSYLITGTRDLLLSDTIRLDRELKRAGAYTQLNVYEGQSHGDYIFALGTPESTEHYQALSKFMYSHLVK</sequence>
<feature type="signal peptide" evidence="3">
    <location>
        <begin position="1"/>
        <end position="22"/>
    </location>
</feature>
<evidence type="ECO:0000313" key="6">
    <source>
        <dbReference type="Proteomes" id="UP000241222"/>
    </source>
</evidence>
<keyword evidence="2" id="KW-0378">Hydrolase</keyword>
<evidence type="ECO:0000313" key="5">
    <source>
        <dbReference type="EMBL" id="PSU34911.1"/>
    </source>
</evidence>
<dbReference type="Pfam" id="PF07859">
    <property type="entry name" value="Abhydrolase_3"/>
    <property type="match status" value="1"/>
</dbReference>
<dbReference type="RefSeq" id="WP_107348234.1">
    <property type="nucleotide sequence ID" value="NZ_PYMH01000002.1"/>
</dbReference>
<dbReference type="OrthoDB" id="9806180at2"/>
<keyword evidence="3" id="KW-0732">Signal</keyword>
<feature type="chain" id="PRO_5015549309" description="Alpha/beta hydrolase fold-3 domain-containing protein" evidence="3">
    <location>
        <begin position="23"/>
        <end position="353"/>
    </location>
</feature>
<evidence type="ECO:0000259" key="4">
    <source>
        <dbReference type="Pfam" id="PF07859"/>
    </source>
</evidence>
<organism evidence="5 6">
    <name type="scientific">Photobacterium lutimaris</name>
    <dbReference type="NCBI Taxonomy" id="388278"/>
    <lineage>
        <taxon>Bacteria</taxon>
        <taxon>Pseudomonadati</taxon>
        <taxon>Pseudomonadota</taxon>
        <taxon>Gammaproteobacteria</taxon>
        <taxon>Vibrionales</taxon>
        <taxon>Vibrionaceae</taxon>
        <taxon>Photobacterium</taxon>
    </lineage>
</organism>
<protein>
    <recommendedName>
        <fullName evidence="4">Alpha/beta hydrolase fold-3 domain-containing protein</fullName>
    </recommendedName>
</protein>
<accession>A0A2T3J1F1</accession>
<feature type="domain" description="Alpha/beta hydrolase fold-3" evidence="4">
    <location>
        <begin position="130"/>
        <end position="325"/>
    </location>
</feature>
<dbReference type="AlphaFoldDB" id="A0A2T3J1F1"/>
<dbReference type="InterPro" id="IPR013094">
    <property type="entry name" value="AB_hydrolase_3"/>
</dbReference>
<comment type="similarity">
    <text evidence="1">Belongs to the 'GDXG' lipolytic enzyme family.</text>
</comment>
<dbReference type="Proteomes" id="UP000241222">
    <property type="component" value="Unassembled WGS sequence"/>
</dbReference>
<dbReference type="PANTHER" id="PTHR48081:SF30">
    <property type="entry name" value="ACETYL-HYDROLASE LIPR-RELATED"/>
    <property type="match status" value="1"/>
</dbReference>
<evidence type="ECO:0000256" key="3">
    <source>
        <dbReference type="SAM" id="SignalP"/>
    </source>
</evidence>
<evidence type="ECO:0000256" key="1">
    <source>
        <dbReference type="ARBA" id="ARBA00010515"/>
    </source>
</evidence>
<reference evidence="5 6" key="1">
    <citation type="submission" date="2018-03" db="EMBL/GenBank/DDBJ databases">
        <title>Whole genome sequencing of Histamine producing bacteria.</title>
        <authorList>
            <person name="Butler K."/>
        </authorList>
    </citation>
    <scope>NUCLEOTIDE SEQUENCE [LARGE SCALE GENOMIC DNA]</scope>
    <source>
        <strain evidence="5 6">JCM 13586</strain>
    </source>
</reference>
<comment type="caution">
    <text evidence="5">The sequence shown here is derived from an EMBL/GenBank/DDBJ whole genome shotgun (WGS) entry which is preliminary data.</text>
</comment>